<evidence type="ECO:0000313" key="3">
    <source>
        <dbReference type="Proteomes" id="UP000235392"/>
    </source>
</evidence>
<gene>
    <name evidence="2" type="ORF">PCASD_09913</name>
    <name evidence="1" type="ORF">PCASD_19022</name>
</gene>
<organism evidence="1 3">
    <name type="scientific">Puccinia coronata f. sp. avenae</name>
    <dbReference type="NCBI Taxonomy" id="200324"/>
    <lineage>
        <taxon>Eukaryota</taxon>
        <taxon>Fungi</taxon>
        <taxon>Dikarya</taxon>
        <taxon>Basidiomycota</taxon>
        <taxon>Pucciniomycotina</taxon>
        <taxon>Pucciniomycetes</taxon>
        <taxon>Pucciniales</taxon>
        <taxon>Pucciniaceae</taxon>
        <taxon>Puccinia</taxon>
    </lineage>
</organism>
<dbReference type="Proteomes" id="UP000235392">
    <property type="component" value="Unassembled WGS sequence"/>
</dbReference>
<protein>
    <submittedName>
        <fullName evidence="1">Uncharacterized protein</fullName>
    </submittedName>
</protein>
<dbReference type="PANTHER" id="PTHR33266:SF1">
    <property type="entry name" value="F-BOX DOMAIN-CONTAINING PROTEIN"/>
    <property type="match status" value="1"/>
</dbReference>
<reference evidence="1 3" key="1">
    <citation type="submission" date="2017-11" db="EMBL/GenBank/DDBJ databases">
        <title>De novo assembly and phasing of dikaryotic genomes from two isolates of Puccinia coronata f. sp. avenae, the causal agent of oat crown rust.</title>
        <authorList>
            <person name="Miller M.E."/>
            <person name="Zhang Y."/>
            <person name="Omidvar V."/>
            <person name="Sperschneider J."/>
            <person name="Schwessinger B."/>
            <person name="Raley C."/>
            <person name="Palmer J.M."/>
            <person name="Garnica D."/>
            <person name="Upadhyaya N."/>
            <person name="Rathjen J."/>
            <person name="Taylor J.M."/>
            <person name="Park R.F."/>
            <person name="Dodds P.N."/>
            <person name="Hirsch C.D."/>
            <person name="Kianian S.F."/>
            <person name="Figueroa M."/>
        </authorList>
    </citation>
    <scope>NUCLEOTIDE SEQUENCE [LARGE SCALE GENOMIC DNA]</scope>
    <source>
        <strain evidence="1">12SD80</strain>
    </source>
</reference>
<sequence>MLLANKTVAGLQVNYTRLLAGLFDVVADFFSRQNAGDNEEKRLVEWFPYNQQSGDDLVMRVRDSMKQIAQNLPGASAVFTRKLEKLQTSTSFISNPDLKLLLAFDEAPALIEMETSHVQKTILLSRALSRVKLEQTNPFLAIPLSFQTQEPSYTPPPIIPERGALILHGLDSFTCLASDIRSALEKLLAARPDVREYSHDQHVRRFVETTCAAVYRLGKKSPPEAKEES</sequence>
<proteinExistence type="predicted"/>
<accession>A0A2N5STC5</accession>
<evidence type="ECO:0000313" key="2">
    <source>
        <dbReference type="EMBL" id="PLW37418.1"/>
    </source>
</evidence>
<evidence type="ECO:0000313" key="1">
    <source>
        <dbReference type="EMBL" id="PLW16489.1"/>
    </source>
</evidence>
<name>A0A2N5STC5_9BASI</name>
<dbReference type="EMBL" id="PGCI01000143">
    <property type="protein sequence ID" value="PLW37418.1"/>
    <property type="molecule type" value="Genomic_DNA"/>
</dbReference>
<dbReference type="AlphaFoldDB" id="A0A2N5STC5"/>
<comment type="caution">
    <text evidence="1">The sequence shown here is derived from an EMBL/GenBank/DDBJ whole genome shotgun (WGS) entry which is preliminary data.</text>
</comment>
<dbReference type="PANTHER" id="PTHR33266">
    <property type="entry name" value="CHROMOSOME 15, WHOLE GENOME SHOTGUN SEQUENCE"/>
    <property type="match status" value="1"/>
</dbReference>
<dbReference type="EMBL" id="PGCI01000770">
    <property type="protein sequence ID" value="PLW16489.1"/>
    <property type="molecule type" value="Genomic_DNA"/>
</dbReference>